<dbReference type="Pfam" id="PF13683">
    <property type="entry name" value="rve_3"/>
    <property type="match status" value="1"/>
</dbReference>
<dbReference type="Pfam" id="PF13276">
    <property type="entry name" value="HTH_21"/>
    <property type="match status" value="1"/>
</dbReference>
<name>A0ABM6Y5M3_9LEPT</name>
<dbReference type="InterPro" id="IPR048020">
    <property type="entry name" value="Transpos_IS3"/>
</dbReference>
<dbReference type="PANTHER" id="PTHR47515">
    <property type="entry name" value="LOW CALCIUM RESPONSE LOCUS PROTEIN T"/>
    <property type="match status" value="1"/>
</dbReference>
<protein>
    <submittedName>
        <fullName evidence="2">IS3 family transposase</fullName>
    </submittedName>
</protein>
<proteinExistence type="predicted"/>
<gene>
    <name evidence="2" type="ORF">DQM28_01575</name>
</gene>
<evidence type="ECO:0000313" key="3">
    <source>
        <dbReference type="Proteomes" id="UP000258889"/>
    </source>
</evidence>
<dbReference type="PANTHER" id="PTHR47515:SF1">
    <property type="entry name" value="BLR2054 PROTEIN"/>
    <property type="match status" value="1"/>
</dbReference>
<reference evidence="2 3" key="1">
    <citation type="submission" date="2018-06" db="EMBL/GenBank/DDBJ databases">
        <authorList>
            <person name="Tortosa P."/>
        </authorList>
    </citation>
    <scope>NUCLEOTIDE SEQUENCE [LARGE SCALE GENOMIC DNA]</scope>
    <source>
        <strain evidence="2 3">MDI222</strain>
    </source>
</reference>
<dbReference type="SUPFAM" id="SSF53098">
    <property type="entry name" value="Ribonuclease H-like"/>
    <property type="match status" value="1"/>
</dbReference>
<dbReference type="NCBIfam" id="NF033516">
    <property type="entry name" value="transpos_IS3"/>
    <property type="match status" value="1"/>
</dbReference>
<sequence length="271" mass="32218">MVSREQKREALLLIKTRLGERKSCRLLQISRTGFRHRSRLQDKNMELKDRILTLAYKHKRAGYRQIHDFIRQEERVNHKRIYRLYSALGLKYRIKPKRKRVSLPAIPKIVPKKPEERWSMDFMSDSLYSGRKFRILNIIDDFGRFAVATQVEFSITSERLVRILNEVSEVRSLPKQIVVDNGPEFTSKAFLRWAFEKGVDIHFITPGKPTENAFIESFNGKMRNECLNENWFKNIEEAQRLVEDWRNFYNSERPHSSLGGLTPEEYLRRSA</sequence>
<dbReference type="InterPro" id="IPR025948">
    <property type="entry name" value="HTH-like_dom"/>
</dbReference>
<evidence type="ECO:0000313" key="2">
    <source>
        <dbReference type="EMBL" id="AXR63124.1"/>
    </source>
</evidence>
<dbReference type="InterPro" id="IPR036397">
    <property type="entry name" value="RNaseH_sf"/>
</dbReference>
<dbReference type="EMBL" id="CP030144">
    <property type="protein sequence ID" value="AXR63124.1"/>
    <property type="molecule type" value="Genomic_DNA"/>
</dbReference>
<dbReference type="PROSITE" id="PS50994">
    <property type="entry name" value="INTEGRASE"/>
    <property type="match status" value="1"/>
</dbReference>
<evidence type="ECO:0000259" key="1">
    <source>
        <dbReference type="PROSITE" id="PS50994"/>
    </source>
</evidence>
<dbReference type="Proteomes" id="UP000258889">
    <property type="component" value="Chromosome i"/>
</dbReference>
<reference evidence="2 3" key="2">
    <citation type="submission" date="2018-09" db="EMBL/GenBank/DDBJ databases">
        <title>Complete Genome sequences of three Leptospira mayottensis isolates obtained from Tenrecid mammals endemic to the Malagasy region.</title>
        <authorList>
            <person name="Cordonin C."/>
            <person name="Toty C."/>
        </authorList>
    </citation>
    <scope>NUCLEOTIDE SEQUENCE [LARGE SCALE GENOMIC DNA]</scope>
    <source>
        <strain evidence="2 3">MDI222</strain>
    </source>
</reference>
<feature type="domain" description="Integrase catalytic" evidence="1">
    <location>
        <begin position="110"/>
        <end position="271"/>
    </location>
</feature>
<accession>A0ABM6Y5M3</accession>
<dbReference type="InterPro" id="IPR001584">
    <property type="entry name" value="Integrase_cat-core"/>
</dbReference>
<keyword evidence="3" id="KW-1185">Reference proteome</keyword>
<organism evidence="2 3">
    <name type="scientific">Leptospira mayottensis</name>
    <dbReference type="NCBI Taxonomy" id="1137606"/>
    <lineage>
        <taxon>Bacteria</taxon>
        <taxon>Pseudomonadati</taxon>
        <taxon>Spirochaetota</taxon>
        <taxon>Spirochaetia</taxon>
        <taxon>Leptospirales</taxon>
        <taxon>Leptospiraceae</taxon>
        <taxon>Leptospira</taxon>
    </lineage>
</organism>
<dbReference type="InterPro" id="IPR012337">
    <property type="entry name" value="RNaseH-like_sf"/>
</dbReference>
<dbReference type="Gene3D" id="3.30.420.10">
    <property type="entry name" value="Ribonuclease H-like superfamily/Ribonuclease H"/>
    <property type="match status" value="1"/>
</dbReference>